<keyword evidence="2" id="KW-0472">Membrane</keyword>
<evidence type="ECO:0000313" key="4">
    <source>
        <dbReference type="EMBL" id="HIW84781.1"/>
    </source>
</evidence>
<dbReference type="Pfam" id="PF13476">
    <property type="entry name" value="AAA_23"/>
    <property type="match status" value="1"/>
</dbReference>
<gene>
    <name evidence="4" type="ORF">H9873_10750</name>
</gene>
<dbReference type="PANTHER" id="PTHR41259">
    <property type="entry name" value="DOUBLE-STRAND BREAK REPAIR RAD50 ATPASE, PUTATIVE-RELATED"/>
    <property type="match status" value="1"/>
</dbReference>
<evidence type="ECO:0000259" key="3">
    <source>
        <dbReference type="Pfam" id="PF13476"/>
    </source>
</evidence>
<keyword evidence="2" id="KW-1133">Transmembrane helix</keyword>
<feature type="transmembrane region" description="Helical" evidence="2">
    <location>
        <begin position="254"/>
        <end position="273"/>
    </location>
</feature>
<organism evidence="4 5">
    <name type="scientific">Candidatus Dorea gallistercoris</name>
    <dbReference type="NCBI Taxonomy" id="2838542"/>
    <lineage>
        <taxon>Bacteria</taxon>
        <taxon>Bacillati</taxon>
        <taxon>Bacillota</taxon>
        <taxon>Clostridia</taxon>
        <taxon>Lachnospirales</taxon>
        <taxon>Lachnospiraceae</taxon>
        <taxon>Dorea</taxon>
    </lineage>
</organism>
<protein>
    <submittedName>
        <fullName evidence="4">AAA family ATPase</fullName>
    </submittedName>
</protein>
<dbReference type="GO" id="GO:0006302">
    <property type="term" value="P:double-strand break repair"/>
    <property type="evidence" value="ECO:0007669"/>
    <property type="project" value="InterPro"/>
</dbReference>
<reference evidence="4" key="1">
    <citation type="journal article" date="2021" name="PeerJ">
        <title>Extensive microbial diversity within the chicken gut microbiome revealed by metagenomics and culture.</title>
        <authorList>
            <person name="Gilroy R."/>
            <person name="Ravi A."/>
            <person name="Getino M."/>
            <person name="Pursley I."/>
            <person name="Horton D.L."/>
            <person name="Alikhan N.F."/>
            <person name="Baker D."/>
            <person name="Gharbi K."/>
            <person name="Hall N."/>
            <person name="Watson M."/>
            <person name="Adriaenssens E.M."/>
            <person name="Foster-Nyarko E."/>
            <person name="Jarju S."/>
            <person name="Secka A."/>
            <person name="Antonio M."/>
            <person name="Oren A."/>
            <person name="Chaudhuri R.R."/>
            <person name="La Ragione R."/>
            <person name="Hildebrand F."/>
            <person name="Pallen M.J."/>
        </authorList>
    </citation>
    <scope>NUCLEOTIDE SEQUENCE</scope>
    <source>
        <strain evidence="4">ChiSxjej1B13-11762</strain>
    </source>
</reference>
<dbReference type="InterPro" id="IPR038729">
    <property type="entry name" value="Rad50/SbcC_AAA"/>
</dbReference>
<dbReference type="Proteomes" id="UP000824263">
    <property type="component" value="Unassembled WGS sequence"/>
</dbReference>
<evidence type="ECO:0000256" key="1">
    <source>
        <dbReference type="SAM" id="Coils"/>
    </source>
</evidence>
<feature type="coiled-coil region" evidence="1">
    <location>
        <begin position="331"/>
        <end position="368"/>
    </location>
</feature>
<feature type="domain" description="Rad50/SbcC-type AAA" evidence="3">
    <location>
        <begin position="5"/>
        <end position="225"/>
    </location>
</feature>
<dbReference type="AlphaFoldDB" id="A0A9D1UFK6"/>
<keyword evidence="2" id="KW-0812">Transmembrane</keyword>
<evidence type="ECO:0000313" key="5">
    <source>
        <dbReference type="Proteomes" id="UP000824263"/>
    </source>
</evidence>
<dbReference type="PANTHER" id="PTHR41259:SF1">
    <property type="entry name" value="DOUBLE-STRAND BREAK REPAIR RAD50 ATPASE, PUTATIVE-RELATED"/>
    <property type="match status" value="1"/>
</dbReference>
<dbReference type="EMBL" id="DXGF01000190">
    <property type="protein sequence ID" value="HIW84781.1"/>
    <property type="molecule type" value="Genomic_DNA"/>
</dbReference>
<proteinExistence type="predicted"/>
<evidence type="ECO:0000256" key="2">
    <source>
        <dbReference type="SAM" id="Phobius"/>
    </source>
</evidence>
<name>A0A9D1UFK6_9FIRM</name>
<accession>A0A9D1UFK6</accession>
<reference evidence="4" key="2">
    <citation type="submission" date="2021-04" db="EMBL/GenBank/DDBJ databases">
        <authorList>
            <person name="Gilroy R."/>
        </authorList>
    </citation>
    <scope>NUCLEOTIDE SEQUENCE</scope>
    <source>
        <strain evidence="4">ChiSxjej1B13-11762</strain>
    </source>
</reference>
<keyword evidence="1" id="KW-0175">Coiled coil</keyword>
<comment type="caution">
    <text evidence="4">The sequence shown here is derived from an EMBL/GenBank/DDBJ whole genome shotgun (WGS) entry which is preliminary data.</text>
</comment>
<sequence length="516" mass="60954">MKICRLRIKNFGKMKDRDFDLSEGIQLFYGENESGKSTIHTFIKGMLFGMERGRGRASVNDTFSVYEPWEDPSHYCGSLQFETGGKHFWIHRNFDKYSRKAELICEEDGEEFSVEKGDLKMLLSGMDESIYDNTVSIGQLKAEPSQPLADRLKNFATNYYAAGASDLDLPAAFDKLKERLKDIDRQKKQLAKQRQKRRERLEQEASYIWREIHQLQEEEDVLEAEIRSRKETVVRDDQEKRRVLDELRPPKWRIHPIEIVLFILIVSFSFIILHRPWNYLVAIVLFLCCGIYVWNRLKVGKKQEKTEPEKLLEEITSKEEKEPLDQLVWKREHLRGEEKEKQIQYENLQEQLEELEEVGKESRELDHQKEAVLLAVRKLDQVSKQQQDKLEDALDGRVSEIMTRITGGKYTRLLVEEPLKMSLILSDGRKVGLERLSRGTVEQIYFALRMAAGELLYEEEYPVILDDTFAYYDDERLARTLAWLWEQRKQVVIFTCQKREEEILQKLNIPYKKEVL</sequence>
<dbReference type="InterPro" id="IPR027417">
    <property type="entry name" value="P-loop_NTPase"/>
</dbReference>
<feature type="transmembrane region" description="Helical" evidence="2">
    <location>
        <begin position="279"/>
        <end position="295"/>
    </location>
</feature>
<dbReference type="GO" id="GO:0016887">
    <property type="term" value="F:ATP hydrolysis activity"/>
    <property type="evidence" value="ECO:0007669"/>
    <property type="project" value="InterPro"/>
</dbReference>
<dbReference type="SUPFAM" id="SSF52540">
    <property type="entry name" value="P-loop containing nucleoside triphosphate hydrolases"/>
    <property type="match status" value="1"/>
</dbReference>
<feature type="coiled-coil region" evidence="1">
    <location>
        <begin position="173"/>
        <end position="232"/>
    </location>
</feature>
<dbReference type="Gene3D" id="3.40.50.300">
    <property type="entry name" value="P-loop containing nucleotide triphosphate hydrolases"/>
    <property type="match status" value="2"/>
</dbReference>